<feature type="domain" description="Fibronectin type III-like" evidence="12">
    <location>
        <begin position="736"/>
        <end position="805"/>
    </location>
</feature>
<dbReference type="InterPro" id="IPR019800">
    <property type="entry name" value="Glyco_hydro_3_AS"/>
</dbReference>
<gene>
    <name evidence="13" type="ORF">MELLADRAFT_101480</name>
</gene>
<dbReference type="Gene3D" id="3.40.50.1700">
    <property type="entry name" value="Glycoside hydrolase family 3 C-terminal domain"/>
    <property type="match status" value="1"/>
</dbReference>
<comment type="catalytic activity">
    <reaction evidence="1 11">
        <text>Hydrolysis of terminal, non-reducing beta-D-glucosyl residues with release of beta-D-glucose.</text>
        <dbReference type="EC" id="3.2.1.21"/>
    </reaction>
</comment>
<dbReference type="eggNOG" id="ENOG502QR4D">
    <property type="taxonomic scope" value="Eukaryota"/>
</dbReference>
<dbReference type="InterPro" id="IPR036881">
    <property type="entry name" value="Glyco_hydro_3_C_sf"/>
</dbReference>
<dbReference type="PRINTS" id="PR00133">
    <property type="entry name" value="GLHYDRLASE3"/>
</dbReference>
<dbReference type="HOGENOM" id="CLU_004542_2_3_1"/>
<keyword evidence="10 11" id="KW-0624">Polysaccharide degradation</keyword>
<evidence type="ECO:0000259" key="12">
    <source>
        <dbReference type="SMART" id="SM01217"/>
    </source>
</evidence>
<name>F4R4W2_MELLP</name>
<dbReference type="Proteomes" id="UP000001072">
    <property type="component" value="Unassembled WGS sequence"/>
</dbReference>
<dbReference type="EMBL" id="GL883090">
    <property type="protein sequence ID" value="EGG12928.1"/>
    <property type="molecule type" value="Genomic_DNA"/>
</dbReference>
<dbReference type="InterPro" id="IPR013783">
    <property type="entry name" value="Ig-like_fold"/>
</dbReference>
<dbReference type="UniPathway" id="UPA00696"/>
<keyword evidence="9 11" id="KW-0326">Glycosidase</keyword>
<evidence type="ECO:0000256" key="1">
    <source>
        <dbReference type="ARBA" id="ARBA00000448"/>
    </source>
</evidence>
<dbReference type="EC" id="3.2.1.21" evidence="4 11"/>
<dbReference type="GO" id="GO:0008422">
    <property type="term" value="F:beta-glucosidase activity"/>
    <property type="evidence" value="ECO:0007669"/>
    <property type="project" value="UniProtKB-EC"/>
</dbReference>
<comment type="pathway">
    <text evidence="2 11">Glycan metabolism; cellulose degradation.</text>
</comment>
<dbReference type="OrthoDB" id="416222at2759"/>
<keyword evidence="7" id="KW-0325">Glycoprotein</keyword>
<dbReference type="GeneID" id="18921376"/>
<dbReference type="Gene3D" id="3.20.20.300">
    <property type="entry name" value="Glycoside hydrolase, family 3, N-terminal domain"/>
    <property type="match status" value="1"/>
</dbReference>
<dbReference type="SUPFAM" id="SSF51445">
    <property type="entry name" value="(Trans)glycosidases"/>
    <property type="match status" value="1"/>
</dbReference>
<evidence type="ECO:0000256" key="3">
    <source>
        <dbReference type="ARBA" id="ARBA00005336"/>
    </source>
</evidence>
<accession>F4R4W2</accession>
<sequence length="816" mass="89773">MLTQSYITFLSVLARISYPSFINQAIATRQSIDLSDKSTSNVDSSNYHFEVIQAPPGYEEWVSPTVLPSPSQDGSQGWEDSLKRAKKLVSQMTLEEKINITTGAGIEKRCVGETGTIPRLGFNEPICLQDAPVGVRLVDLVSYFPAEINVASTFDRSLIRRRAIALGAEFAGKGIHVALGPMTNLMRSPLAGRNWEGFGADPFLSGVGSVETILGIQSKHVSACVKHFVGNEQEHYRGGSDSIPSSSNIDDRTLRELYAWPFEESVRAGVDYLMCSYNAVNQTQTCENSQLLNGLVKGELNFQGVLLSDWTAVLTTERTALAGLDMNMPGWELYNAGLPSEPDPSKATSSYWGVRLIDAVRNGSVPMSRIDDMVQRVISTYYKRGQDKESFPKLNFQSVGQGTEAEQAANNQHVNVQADHHKLIREIGSASTILLKNLNQTLPLKAPKSLQSILILGSDAGDNPNGANSCEDRNCNEGTLAGGWGSGSAIYPYLISPASAIRSYLHADHPNINLDIVLNDTNYERIEASASIAELTIVHVSADSGEGKVETEGNAGDRNDLYLWHEGDKLILSAAKMCANTVVVIHSVGPVLMEAWIDHPNVTAVVYAGLPGQESGNAEVDVLWGKVNPSARLPFTIAKRREDYPADIIYESNQTVVQIDYKEKLEIDYRHFDAHSIKASATFFHLDKQFLIFSFVNLQLERLIKDFTSNELSGSRKDAIEINFKVSNIGKWDGHEVSQLYVGFPDHAEEPPKLLKGFDRVMIKSGESVTVSIKLRVIDLSIWSVKKQAWVVPQGEMKIWVGSSSRDIRLNTTFAV</sequence>
<dbReference type="Pfam" id="PF00933">
    <property type="entry name" value="Glyco_hydro_3"/>
    <property type="match status" value="1"/>
</dbReference>
<evidence type="ECO:0000256" key="6">
    <source>
        <dbReference type="ARBA" id="ARBA00023001"/>
    </source>
</evidence>
<dbReference type="PANTHER" id="PTHR42715">
    <property type="entry name" value="BETA-GLUCOSIDASE"/>
    <property type="match status" value="1"/>
</dbReference>
<evidence type="ECO:0000256" key="10">
    <source>
        <dbReference type="ARBA" id="ARBA00023326"/>
    </source>
</evidence>
<dbReference type="FunCoup" id="F4R4W2">
    <property type="interactions" value="32"/>
</dbReference>
<dbReference type="InParanoid" id="F4R4W2"/>
<dbReference type="Pfam" id="PF01915">
    <property type="entry name" value="Glyco_hydro_3_C"/>
    <property type="match status" value="1"/>
</dbReference>
<dbReference type="FunFam" id="3.20.20.300:FF:000002">
    <property type="entry name" value="Probable beta-glucosidase"/>
    <property type="match status" value="1"/>
</dbReference>
<dbReference type="VEuPathDB" id="FungiDB:MELLADRAFT_101480"/>
<organism evidence="14">
    <name type="scientific">Melampsora larici-populina (strain 98AG31 / pathotype 3-4-7)</name>
    <name type="common">Poplar leaf rust fungus</name>
    <dbReference type="NCBI Taxonomy" id="747676"/>
    <lineage>
        <taxon>Eukaryota</taxon>
        <taxon>Fungi</taxon>
        <taxon>Dikarya</taxon>
        <taxon>Basidiomycota</taxon>
        <taxon>Pucciniomycotina</taxon>
        <taxon>Pucciniomycetes</taxon>
        <taxon>Pucciniales</taxon>
        <taxon>Melampsoraceae</taxon>
        <taxon>Melampsora</taxon>
    </lineage>
</organism>
<dbReference type="InterPro" id="IPR050288">
    <property type="entry name" value="Cellulose_deg_GH3"/>
</dbReference>
<dbReference type="GO" id="GO:0030245">
    <property type="term" value="P:cellulose catabolic process"/>
    <property type="evidence" value="ECO:0007669"/>
    <property type="project" value="UniProtKB-UniPathway"/>
</dbReference>
<dbReference type="AlphaFoldDB" id="F4R4W2"/>
<evidence type="ECO:0000256" key="7">
    <source>
        <dbReference type="ARBA" id="ARBA00023180"/>
    </source>
</evidence>
<dbReference type="Pfam" id="PF14310">
    <property type="entry name" value="Fn3-like"/>
    <property type="match status" value="1"/>
</dbReference>
<dbReference type="PROSITE" id="PS00775">
    <property type="entry name" value="GLYCOSYL_HYDROL_F3"/>
    <property type="match status" value="1"/>
</dbReference>
<dbReference type="Gene3D" id="2.60.40.10">
    <property type="entry name" value="Immunoglobulins"/>
    <property type="match status" value="1"/>
</dbReference>
<evidence type="ECO:0000256" key="4">
    <source>
        <dbReference type="ARBA" id="ARBA00012744"/>
    </source>
</evidence>
<keyword evidence="5 11" id="KW-0378">Hydrolase</keyword>
<dbReference type="InterPro" id="IPR026891">
    <property type="entry name" value="Fn3-like"/>
</dbReference>
<dbReference type="FunFam" id="3.40.50.1700:FF:000003">
    <property type="entry name" value="Probable beta-glucosidase"/>
    <property type="match status" value="1"/>
</dbReference>
<dbReference type="KEGG" id="mlr:MELLADRAFT_101480"/>
<evidence type="ECO:0000256" key="8">
    <source>
        <dbReference type="ARBA" id="ARBA00023277"/>
    </source>
</evidence>
<dbReference type="SMART" id="SM01217">
    <property type="entry name" value="Fn3_like"/>
    <property type="match status" value="1"/>
</dbReference>
<dbReference type="InterPro" id="IPR001764">
    <property type="entry name" value="Glyco_hydro_3_N"/>
</dbReference>
<keyword evidence="6" id="KW-0136">Cellulose degradation</keyword>
<evidence type="ECO:0000313" key="14">
    <source>
        <dbReference type="Proteomes" id="UP000001072"/>
    </source>
</evidence>
<dbReference type="InterPro" id="IPR017853">
    <property type="entry name" value="GH"/>
</dbReference>
<keyword evidence="14" id="KW-1185">Reference proteome</keyword>
<dbReference type="InterPro" id="IPR002772">
    <property type="entry name" value="Glyco_hydro_3_C"/>
</dbReference>
<evidence type="ECO:0000256" key="2">
    <source>
        <dbReference type="ARBA" id="ARBA00004987"/>
    </source>
</evidence>
<dbReference type="InterPro" id="IPR036962">
    <property type="entry name" value="Glyco_hydro_3_N_sf"/>
</dbReference>
<protein>
    <recommendedName>
        <fullName evidence="4 11">beta-glucosidase</fullName>
        <ecNumber evidence="4 11">3.2.1.21</ecNumber>
    </recommendedName>
</protein>
<reference evidence="14" key="1">
    <citation type="journal article" date="2011" name="Proc. Natl. Acad. Sci. U.S.A.">
        <title>Obligate biotrophy features unraveled by the genomic analysis of rust fungi.</title>
        <authorList>
            <person name="Duplessis S."/>
            <person name="Cuomo C.A."/>
            <person name="Lin Y.-C."/>
            <person name="Aerts A."/>
            <person name="Tisserant E."/>
            <person name="Veneault-Fourrey C."/>
            <person name="Joly D.L."/>
            <person name="Hacquard S."/>
            <person name="Amselem J."/>
            <person name="Cantarel B.L."/>
            <person name="Chiu R."/>
            <person name="Coutinho P.M."/>
            <person name="Feau N."/>
            <person name="Field M."/>
            <person name="Frey P."/>
            <person name="Gelhaye E."/>
            <person name="Goldberg J."/>
            <person name="Grabherr M.G."/>
            <person name="Kodira C.D."/>
            <person name="Kohler A."/>
            <person name="Kuees U."/>
            <person name="Lindquist E.A."/>
            <person name="Lucas S.M."/>
            <person name="Mago R."/>
            <person name="Mauceli E."/>
            <person name="Morin E."/>
            <person name="Murat C."/>
            <person name="Pangilinan J.L."/>
            <person name="Park R."/>
            <person name="Pearson M."/>
            <person name="Quesneville H."/>
            <person name="Rouhier N."/>
            <person name="Sakthikumar S."/>
            <person name="Salamov A.A."/>
            <person name="Schmutz J."/>
            <person name="Selles B."/>
            <person name="Shapiro H."/>
            <person name="Tanguay P."/>
            <person name="Tuskan G.A."/>
            <person name="Henrissat B."/>
            <person name="Van de Peer Y."/>
            <person name="Rouze P."/>
            <person name="Ellis J.G."/>
            <person name="Dodds P.N."/>
            <person name="Schein J.E."/>
            <person name="Zhong S."/>
            <person name="Hamelin R.C."/>
            <person name="Grigoriev I.V."/>
            <person name="Szabo L.J."/>
            <person name="Martin F."/>
        </authorList>
    </citation>
    <scope>NUCLEOTIDE SEQUENCE [LARGE SCALE GENOMIC DNA]</scope>
    <source>
        <strain evidence="14">98AG31 / pathotype 3-4-7</strain>
    </source>
</reference>
<evidence type="ECO:0000256" key="9">
    <source>
        <dbReference type="ARBA" id="ARBA00023295"/>
    </source>
</evidence>
<evidence type="ECO:0000256" key="11">
    <source>
        <dbReference type="RuleBase" id="RU361161"/>
    </source>
</evidence>
<dbReference type="PANTHER" id="PTHR42715:SF2">
    <property type="entry name" value="BETA-GLUCOSIDASE F-RELATED"/>
    <property type="match status" value="1"/>
</dbReference>
<dbReference type="SUPFAM" id="SSF52279">
    <property type="entry name" value="Beta-D-glucan exohydrolase, C-terminal domain"/>
    <property type="match status" value="1"/>
</dbReference>
<evidence type="ECO:0000313" key="13">
    <source>
        <dbReference type="EMBL" id="EGG12928.1"/>
    </source>
</evidence>
<keyword evidence="8 11" id="KW-0119">Carbohydrate metabolism</keyword>
<proteinExistence type="inferred from homology"/>
<comment type="similarity">
    <text evidence="3 11">Belongs to the glycosyl hydrolase 3 family.</text>
</comment>
<dbReference type="RefSeq" id="XP_007403866.1">
    <property type="nucleotide sequence ID" value="XM_007403804.1"/>
</dbReference>
<evidence type="ECO:0000256" key="5">
    <source>
        <dbReference type="ARBA" id="ARBA00022801"/>
    </source>
</evidence>